<accession>Q7TBL9</accession>
<keyword evidence="1" id="KW-0812">Transmembrane</keyword>
<reference evidence="2 3" key="1">
    <citation type="journal article" date="2006" name="Arch. Virol.">
        <title>Molecular characterization of Iranian wheat stripe virus shows its taxonomic position as a distinct species in the genus Tenuivirus.</title>
        <authorList>
            <person name="Heydarnejad J."/>
            <person name="Barclay W.S."/>
            <person name="Izadpanah K."/>
            <person name="Hunter F.R."/>
            <person name="Gooding M.J."/>
        </authorList>
    </citation>
    <scope>NUCLEOTIDE SEQUENCE [LARGE SCALE GENOMIC DNA]</scope>
</reference>
<gene>
    <name evidence="2" type="primary">pc2</name>
</gene>
<protein>
    <submittedName>
        <fullName evidence="2">Pc2 protein</fullName>
    </submittedName>
</protein>
<proteinExistence type="predicted"/>
<sequence length="834" mass="94373">MYLLNLLMLVFFIIRYCQCRAITRDDWMIGKDDDLGKAHLQLSCVYLNKPCTQSKLLNGYYIENGSICYNHGPINLHETCFAGKYDNRIPVHEIFSEFGGIRYIDCDDEIVSKTTLVGFTQSAHQSKVLPINKENGLLVSYPYSETNEFKGFVYVEDIKYCKENSTKKRLNNDATSLDHPVVCEDGKLMAASSECDITVGETEFHIPNCANTKLPVYDTIIKVCQNNFCKNVTCTVSSVCIAYDRMDFLTKAKNYECSDSYRYYGYLLTLTLIIIVCMFGVVIINIIICLKPVFWLLKTIMLAIAGVCHRKPKLSMMEINMAEMRIVEETDEGILLSESSHAPNSNVDEVIYKKARITPSGLIYIPYIFLGLSLLFSTANGLCNDLLSSLSNIEVCNGKDCDFSSKILLTLYNTPQDFCLNQLSDIYKLRLTKISVKCLSRPLYYTNSYKRTIELSDWKCKEDIRCTKDKSTSIWEKSSSLHYDYCVPDFHIFSYCPFYHYNWKRIQYTPTSHLACAVKKCNDVQFEINGYLSKNGRVVHEFSGYGSSHDADILSLGVLSYNTQKLPREYVECGNKAYERKSNDLGSFDSELMGSIQCPTMADAEKLTNNCQTKVEAVEDEKTISYAENDGITKLTDTLTEPHKVIVLSENGISLDSMDVYPVTLTITSSIKISSILTSRISMNNTKCGIKGVERKLKKTIIKVKTPTKIVLSDLLVCKDIASCSLTFNKDDQAECYTTSYKVDGTGDSINCRFLYSGDSISCKYDVSPIDIIVVSPQVDLTSFDGMRETGQNWSSFVMEMIRENPKLTIVVSILPIGLFLKTLKRTYYDIIEG</sequence>
<dbReference type="PIRSF" id="PIRSF011360">
    <property type="entry name" value="Tenui_PVC2"/>
    <property type="match status" value="1"/>
</dbReference>
<dbReference type="KEGG" id="vg:37619062"/>
<organism evidence="2 3">
    <name type="scientific">Tenuivirus persotritici</name>
    <dbReference type="NCBI Taxonomy" id="3052765"/>
    <lineage>
        <taxon>Viruses</taxon>
        <taxon>Riboviria</taxon>
        <taxon>Orthornavirae</taxon>
        <taxon>Negarnaviricota</taxon>
        <taxon>Polyploviricotina</taxon>
        <taxon>Bunyaviricetes</taxon>
        <taxon>Hareavirales</taxon>
        <taxon>Phenuiviridae</taxon>
        <taxon>Tenuivirus</taxon>
    </lineage>
</organism>
<keyword evidence="1" id="KW-1133">Transmembrane helix</keyword>
<name>Q7TBL9_9VIRU</name>
<dbReference type="GeneID" id="37619062"/>
<feature type="transmembrane region" description="Helical" evidence="1">
    <location>
        <begin position="362"/>
        <end position="382"/>
    </location>
</feature>
<evidence type="ECO:0000313" key="3">
    <source>
        <dbReference type="Proteomes" id="UP000234959"/>
    </source>
</evidence>
<evidence type="ECO:0000313" key="2">
    <source>
        <dbReference type="EMBL" id="AAP82274.1"/>
    </source>
</evidence>
<dbReference type="Pfam" id="PF06656">
    <property type="entry name" value="Tenui_PVC2"/>
    <property type="match status" value="1"/>
</dbReference>
<dbReference type="RefSeq" id="YP_009507893.1">
    <property type="nucleotide sequence ID" value="NC_038748.1"/>
</dbReference>
<feature type="transmembrane region" description="Helical" evidence="1">
    <location>
        <begin position="263"/>
        <end position="288"/>
    </location>
</feature>
<dbReference type="Proteomes" id="UP000234959">
    <property type="component" value="Genome"/>
</dbReference>
<dbReference type="InterPro" id="IPR009547">
    <property type="entry name" value="Tenui_PVC2"/>
</dbReference>
<keyword evidence="1" id="KW-0472">Membrane</keyword>
<evidence type="ECO:0000256" key="1">
    <source>
        <dbReference type="SAM" id="Phobius"/>
    </source>
</evidence>
<keyword evidence="3" id="KW-1185">Reference proteome</keyword>
<dbReference type="EMBL" id="AY312434">
    <property type="protein sequence ID" value="AAP82274.1"/>
    <property type="molecule type" value="Genomic_RNA"/>
</dbReference>
<dbReference type="OrthoDB" id="3386at10239"/>